<name>A0AAN9A3N3_HALRR</name>
<gene>
    <name evidence="2" type="ORF">SK128_003898</name>
</gene>
<sequence>MVQETANIFETGDAVYVSAIEGVAYNWVPAMVIQTDGNIMEVQLCDGRTFQRHIVHIRKRVTDSNDHVALPSKSTDLVVIQPREIASESLVADETEGSVPATEISPISKESVPSISKPQSLASAPVEHQSDLSTCPAIAFSLPRRSQHQ</sequence>
<accession>A0AAN9A3N3</accession>
<proteinExistence type="predicted"/>
<evidence type="ECO:0000256" key="1">
    <source>
        <dbReference type="SAM" id="MobiDB-lite"/>
    </source>
</evidence>
<dbReference type="AlphaFoldDB" id="A0AAN9A3N3"/>
<comment type="caution">
    <text evidence="2">The sequence shown here is derived from an EMBL/GenBank/DDBJ whole genome shotgun (WGS) entry which is preliminary data.</text>
</comment>
<keyword evidence="3" id="KW-1185">Reference proteome</keyword>
<reference evidence="2 3" key="1">
    <citation type="submission" date="2023-11" db="EMBL/GenBank/DDBJ databases">
        <title>Halocaridina rubra genome assembly.</title>
        <authorList>
            <person name="Smith C."/>
        </authorList>
    </citation>
    <scope>NUCLEOTIDE SEQUENCE [LARGE SCALE GENOMIC DNA]</scope>
    <source>
        <strain evidence="2">EP-1</strain>
        <tissue evidence="2">Whole</tissue>
    </source>
</reference>
<protein>
    <submittedName>
        <fullName evidence="2">Uncharacterized protein</fullName>
    </submittedName>
</protein>
<evidence type="ECO:0000313" key="2">
    <source>
        <dbReference type="EMBL" id="KAK7073014.1"/>
    </source>
</evidence>
<evidence type="ECO:0000313" key="3">
    <source>
        <dbReference type="Proteomes" id="UP001381693"/>
    </source>
</evidence>
<dbReference type="EMBL" id="JAXCGZ010013276">
    <property type="protein sequence ID" value="KAK7073014.1"/>
    <property type="molecule type" value="Genomic_DNA"/>
</dbReference>
<feature type="non-terminal residue" evidence="2">
    <location>
        <position position="149"/>
    </location>
</feature>
<organism evidence="2 3">
    <name type="scientific">Halocaridina rubra</name>
    <name type="common">Hawaiian red shrimp</name>
    <dbReference type="NCBI Taxonomy" id="373956"/>
    <lineage>
        <taxon>Eukaryota</taxon>
        <taxon>Metazoa</taxon>
        <taxon>Ecdysozoa</taxon>
        <taxon>Arthropoda</taxon>
        <taxon>Crustacea</taxon>
        <taxon>Multicrustacea</taxon>
        <taxon>Malacostraca</taxon>
        <taxon>Eumalacostraca</taxon>
        <taxon>Eucarida</taxon>
        <taxon>Decapoda</taxon>
        <taxon>Pleocyemata</taxon>
        <taxon>Caridea</taxon>
        <taxon>Atyoidea</taxon>
        <taxon>Atyidae</taxon>
        <taxon>Halocaridina</taxon>
    </lineage>
</organism>
<feature type="compositionally biased region" description="Polar residues" evidence="1">
    <location>
        <begin position="111"/>
        <end position="122"/>
    </location>
</feature>
<feature type="region of interest" description="Disordered" evidence="1">
    <location>
        <begin position="89"/>
        <end position="130"/>
    </location>
</feature>
<dbReference type="Proteomes" id="UP001381693">
    <property type="component" value="Unassembled WGS sequence"/>
</dbReference>